<keyword evidence="1" id="KW-0472">Membrane</keyword>
<evidence type="ECO:0008006" key="4">
    <source>
        <dbReference type="Google" id="ProtNLM"/>
    </source>
</evidence>
<reference evidence="3" key="1">
    <citation type="journal article" date="2019" name="Int. J. Syst. Evol. Microbiol.">
        <title>The Global Catalogue of Microorganisms (GCM) 10K type strain sequencing project: providing services to taxonomists for standard genome sequencing and annotation.</title>
        <authorList>
            <consortium name="The Broad Institute Genomics Platform"/>
            <consortium name="The Broad Institute Genome Sequencing Center for Infectious Disease"/>
            <person name="Wu L."/>
            <person name="Ma J."/>
        </authorList>
    </citation>
    <scope>NUCLEOTIDE SEQUENCE [LARGE SCALE GENOMIC DNA]</scope>
    <source>
        <strain evidence="3">CGMCC 4.7405</strain>
    </source>
</reference>
<protein>
    <recommendedName>
        <fullName evidence="4">Peptide zinc metalloprotease protein</fullName>
    </recommendedName>
</protein>
<feature type="transmembrane region" description="Helical" evidence="1">
    <location>
        <begin position="136"/>
        <end position="158"/>
    </location>
</feature>
<keyword evidence="1" id="KW-0812">Transmembrane</keyword>
<feature type="transmembrane region" description="Helical" evidence="1">
    <location>
        <begin position="353"/>
        <end position="374"/>
    </location>
</feature>
<gene>
    <name evidence="2" type="ORF">ACFOWZ_00425</name>
</gene>
<comment type="caution">
    <text evidence="2">The sequence shown here is derived from an EMBL/GenBank/DDBJ whole genome shotgun (WGS) entry which is preliminary data.</text>
</comment>
<feature type="transmembrane region" description="Helical" evidence="1">
    <location>
        <begin position="101"/>
        <end position="124"/>
    </location>
</feature>
<evidence type="ECO:0000256" key="1">
    <source>
        <dbReference type="SAM" id="Phobius"/>
    </source>
</evidence>
<dbReference type="Proteomes" id="UP001595690">
    <property type="component" value="Unassembled WGS sequence"/>
</dbReference>
<evidence type="ECO:0000313" key="2">
    <source>
        <dbReference type="EMBL" id="MFC3889920.1"/>
    </source>
</evidence>
<dbReference type="EMBL" id="JBHRZI010000002">
    <property type="protein sequence ID" value="MFC3889920.1"/>
    <property type="molecule type" value="Genomic_DNA"/>
</dbReference>
<accession>A0ABV8BKU3</accession>
<dbReference type="RefSeq" id="WP_382367020.1">
    <property type="nucleotide sequence ID" value="NZ_JBHRZI010000002.1"/>
</dbReference>
<keyword evidence="1" id="KW-1133">Transmembrane helix</keyword>
<feature type="transmembrane region" description="Helical" evidence="1">
    <location>
        <begin position="231"/>
        <end position="249"/>
    </location>
</feature>
<evidence type="ECO:0000313" key="3">
    <source>
        <dbReference type="Proteomes" id="UP001595690"/>
    </source>
</evidence>
<sequence length="385" mass="42426">MSAHRLEFHPLTYVEEHDGITVGRPDAESYATLPEDGAALLRRLSEGMPVPEAADWYRTEFGEPIDMEDFVAALHELGFIREAGESPAVAREVRFQRLGRAVFSPLAWACYAVLVGVALVLMAAQPQLRPHAENVFFTSSLVAVQLVLTFSQIPALLLHEGYHVLAGRRLGLPSKLSVGRRLYFLVVQTELDGLLSVPRRKRYLPFLAGMLADLLLFSLLTATSAVAGPNLVGRLALAVAYLVVLRLAWQFYVFLRTDLYFVFTTALGCTNLHEATTAYLRDRFAWLPGVRRSPQQDWSPRDRQVAPWFAAITVAGVGFLLVTLVVAILPVIVGFAVRTWTALAQGTSGGAGFWDSAVSVLLILIQAVLLLVVSRRDSSSRKERA</sequence>
<feature type="transmembrane region" description="Helical" evidence="1">
    <location>
        <begin position="308"/>
        <end position="333"/>
    </location>
</feature>
<organism evidence="2 3">
    <name type="scientific">Lentzea rhizosphaerae</name>
    <dbReference type="NCBI Taxonomy" id="2041025"/>
    <lineage>
        <taxon>Bacteria</taxon>
        <taxon>Bacillati</taxon>
        <taxon>Actinomycetota</taxon>
        <taxon>Actinomycetes</taxon>
        <taxon>Pseudonocardiales</taxon>
        <taxon>Pseudonocardiaceae</taxon>
        <taxon>Lentzea</taxon>
    </lineage>
</organism>
<feature type="transmembrane region" description="Helical" evidence="1">
    <location>
        <begin position="203"/>
        <end position="225"/>
    </location>
</feature>
<name>A0ABV8BKU3_9PSEU</name>
<proteinExistence type="predicted"/>
<keyword evidence="3" id="KW-1185">Reference proteome</keyword>